<sequence>MLSFTTPNEWHHQAEKYFLAGNYSQAASLYEEAITLEPDVKSYYWYLGLILLLQGQDVEAQTTWLMAMMEGKTEQVEIWNNELVKVLQTEAKRRESLQEYTIAEKIRQSIKEFSPEDINNLLHLLQLSITLENYTGENLTELGINKILQSKSALKLDLELLLYTLKTVLNYAPAHPSSLEFTESCLPYFQGNNKALLFILLPVALEIGYSQKQFHAAAQICELYLQLSPNNTEVIGHLASLYQNAGEYKKGIEIAKLFFSLVQDLADKVFANRQILRGLMTAGGHWEESCYVYERQESLIKSLIEDNPKELSAARISRLFNANYFTFYIEDNPQKNRNIQNQLLQICQNSINTLEREYITKYSQGHLFRKKQTQINRKLNIGYISHCLRSHSVGWLARWLFQHHDREKFQIHGYFINTNPTLDALHEWYLIKVDKISKSDEYLQISEQIYQDEIDILIDLDSITLDTTCDIIALKPAPIQVTWLGWDASGSPSVDYFIADPYVLPDSAQEYYKEQIWRLPQTYIGVDGFEVGVPTVRRDELDIPDDAVVYLCGQRGFKRHPDISRLQLQILKEVPNSYFLIKGISDEESIKIFFDGLAEEEGIDISRLRFLPIVATESVHRANLGIADIVLDTYPYNGATTTLETLWMCIPMVTKVGEQFAARNSYTMMMNAGITEGIAWTDEEYVEWGVRLGKDKALRQQIAWKLKQSRKTSPLWNGKQFTREMEKAYTQMWEIYMNSQ</sequence>
<keyword evidence="11" id="KW-1185">Reference proteome</keyword>
<dbReference type="InterPro" id="IPR011990">
    <property type="entry name" value="TPR-like_helical_dom_sf"/>
</dbReference>
<keyword evidence="5 10" id="KW-0808">Transferase</keyword>
<evidence type="ECO:0000256" key="4">
    <source>
        <dbReference type="ARBA" id="ARBA00022676"/>
    </source>
</evidence>
<comment type="caution">
    <text evidence="10">The sequence shown here is derived from an EMBL/GenBank/DDBJ whole genome shotgun (WGS) entry which is preliminary data.</text>
</comment>
<reference evidence="10 11" key="1">
    <citation type="journal article" date="2020" name="ISME J.">
        <title>Comparative genomics reveals insights into cyanobacterial evolution and habitat adaptation.</title>
        <authorList>
            <person name="Chen M.Y."/>
            <person name="Teng W.K."/>
            <person name="Zhao L."/>
            <person name="Hu C.X."/>
            <person name="Zhou Y.K."/>
            <person name="Han B.P."/>
            <person name="Song L.R."/>
            <person name="Shu W.S."/>
        </authorList>
    </citation>
    <scope>NUCLEOTIDE SEQUENCE [LARGE SCALE GENOMIC DNA]</scope>
    <source>
        <strain evidence="10 11">FACHB-3921</strain>
    </source>
</reference>
<dbReference type="InterPro" id="IPR029489">
    <property type="entry name" value="OGT/SEC/SPY_C"/>
</dbReference>
<dbReference type="EMBL" id="JACJQL010000027">
    <property type="protein sequence ID" value="MBD2253137.1"/>
    <property type="molecule type" value="Genomic_DNA"/>
</dbReference>
<evidence type="ECO:0000256" key="1">
    <source>
        <dbReference type="ARBA" id="ARBA00004922"/>
    </source>
</evidence>
<evidence type="ECO:0000313" key="11">
    <source>
        <dbReference type="Proteomes" id="UP000621307"/>
    </source>
</evidence>
<dbReference type="RefSeq" id="WP_190568692.1">
    <property type="nucleotide sequence ID" value="NZ_JACJQL010000027.1"/>
</dbReference>
<feature type="domain" description="O-GlcNAc transferase C-terminal" evidence="9">
    <location>
        <begin position="336"/>
        <end position="524"/>
    </location>
</feature>
<evidence type="ECO:0000256" key="8">
    <source>
        <dbReference type="PROSITE-ProRule" id="PRU00339"/>
    </source>
</evidence>
<evidence type="ECO:0000259" key="9">
    <source>
        <dbReference type="Pfam" id="PF13844"/>
    </source>
</evidence>
<protein>
    <recommendedName>
        <fullName evidence="3">protein O-GlcNAc transferase</fullName>
        <ecNumber evidence="3">2.4.1.255</ecNumber>
    </recommendedName>
</protein>
<dbReference type="PROSITE" id="PS50005">
    <property type="entry name" value="TPR"/>
    <property type="match status" value="1"/>
</dbReference>
<dbReference type="PANTHER" id="PTHR44835:SF1">
    <property type="entry name" value="PROTEIN O-GLCNAC TRANSFERASE"/>
    <property type="match status" value="1"/>
</dbReference>
<evidence type="ECO:0000256" key="2">
    <source>
        <dbReference type="ARBA" id="ARBA00005386"/>
    </source>
</evidence>
<evidence type="ECO:0000256" key="3">
    <source>
        <dbReference type="ARBA" id="ARBA00011970"/>
    </source>
</evidence>
<dbReference type="SUPFAM" id="SSF48452">
    <property type="entry name" value="TPR-like"/>
    <property type="match status" value="1"/>
</dbReference>
<organism evidence="10 11">
    <name type="scientific">Nostoc parmelioides FACHB-3921</name>
    <dbReference type="NCBI Taxonomy" id="2692909"/>
    <lineage>
        <taxon>Bacteria</taxon>
        <taxon>Bacillati</taxon>
        <taxon>Cyanobacteriota</taxon>
        <taxon>Cyanophyceae</taxon>
        <taxon>Nostocales</taxon>
        <taxon>Nostocaceae</taxon>
        <taxon>Nostoc</taxon>
    </lineage>
</organism>
<keyword evidence="7 8" id="KW-0802">TPR repeat</keyword>
<evidence type="ECO:0000256" key="7">
    <source>
        <dbReference type="ARBA" id="ARBA00022803"/>
    </source>
</evidence>
<comment type="pathway">
    <text evidence="1">Protein modification; protein glycosylation.</text>
</comment>
<dbReference type="Pfam" id="PF13844">
    <property type="entry name" value="Glyco_transf_41"/>
    <property type="match status" value="2"/>
</dbReference>
<dbReference type="InterPro" id="IPR051939">
    <property type="entry name" value="Glycosyltr_41/O-GlcNAc_trsf"/>
</dbReference>
<dbReference type="EC" id="2.4.1.255" evidence="3"/>
<dbReference type="GO" id="GO:0016740">
    <property type="term" value="F:transferase activity"/>
    <property type="evidence" value="ECO:0007669"/>
    <property type="project" value="UniProtKB-KW"/>
</dbReference>
<comment type="similarity">
    <text evidence="2">Belongs to the glycosyltransferase 41 family. O-GlcNAc transferase subfamily.</text>
</comment>
<dbReference type="PANTHER" id="PTHR44835">
    <property type="entry name" value="UDP-N-ACETYLGLUCOSAMINE--PEPTIDE N-ACETYLGLUCOSAMINYLTRANSFERASE SPINDLY-RELATED"/>
    <property type="match status" value="1"/>
</dbReference>
<evidence type="ECO:0000256" key="6">
    <source>
        <dbReference type="ARBA" id="ARBA00022737"/>
    </source>
</evidence>
<proteinExistence type="inferred from homology"/>
<dbReference type="SMART" id="SM00028">
    <property type="entry name" value="TPR"/>
    <property type="match status" value="1"/>
</dbReference>
<keyword evidence="4" id="KW-0328">Glycosyltransferase</keyword>
<keyword evidence="6" id="KW-0677">Repeat</keyword>
<feature type="domain" description="O-GlcNAc transferase C-terminal" evidence="9">
    <location>
        <begin position="537"/>
        <end position="725"/>
    </location>
</feature>
<dbReference type="Gene3D" id="3.40.50.2000">
    <property type="entry name" value="Glycogen Phosphorylase B"/>
    <property type="match status" value="1"/>
</dbReference>
<dbReference type="InterPro" id="IPR019734">
    <property type="entry name" value="TPR_rpt"/>
</dbReference>
<dbReference type="Gene3D" id="1.25.40.10">
    <property type="entry name" value="Tetratricopeptide repeat domain"/>
    <property type="match status" value="2"/>
</dbReference>
<name>A0ABR8BGD6_9NOSO</name>
<dbReference type="Gene3D" id="3.40.50.11380">
    <property type="match status" value="1"/>
</dbReference>
<feature type="repeat" description="TPR" evidence="8">
    <location>
        <begin position="7"/>
        <end position="40"/>
    </location>
</feature>
<evidence type="ECO:0000256" key="5">
    <source>
        <dbReference type="ARBA" id="ARBA00022679"/>
    </source>
</evidence>
<accession>A0ABR8BGD6</accession>
<dbReference type="Proteomes" id="UP000621307">
    <property type="component" value="Unassembled WGS sequence"/>
</dbReference>
<evidence type="ECO:0000313" key="10">
    <source>
        <dbReference type="EMBL" id="MBD2253137.1"/>
    </source>
</evidence>
<gene>
    <name evidence="10" type="ORF">H6G14_17785</name>
</gene>